<dbReference type="AlphaFoldDB" id="A0A6A4I351"/>
<dbReference type="OrthoDB" id="19653at2759"/>
<evidence type="ECO:0000313" key="6">
    <source>
        <dbReference type="EMBL" id="KAE9404851.1"/>
    </source>
</evidence>
<dbReference type="PROSITE" id="PS01173">
    <property type="entry name" value="LIPASE_GDXG_HIS"/>
    <property type="match status" value="1"/>
</dbReference>
<sequence>MSSTNSPLTLTYKTVKNVPIQLDVYPPTKAGDSTSVNSAGEIAAVLWFHGGGLTFGNRTNFFPKWLQTRTTGLIPTGSITAHDVVDDVKDAFAFLRGPAFSSALDALAAEGKLPFAKFRIDPKSIAVAGSSAGGTCAYFAAMHVEPKPACVLSVFATGGDLLISHYFEPKTEPFLRGRPLLDPSRSQDYLYPLSPSVASDIVADSPLAFNPPAGPGLPPIPANPRMPLALLYLQLGTYLDYYTGEHEPSLSKALRAASAEAGSDPEAKKPKHSAIFPQFGVDSSWPATLLIHGSDDTAVPVTESQNIYEALQRAGVPSRIKIVQGEDHFFEQTPDAEDIHGKLFDDAASFLKRRLTMALASPAIARAATPVTLIYKNVDPKLPIKMDVYPPPGASSAHGEIGAVLWFHGGGFTFGNRASFFPKWLQRRVNDLGIAFISADYRLIPTGSITAHDIIEDVKDAFAFLRTQFNSTLEVMDTQGLLPFEKFRLDPRGIAVAGSSAGGTAAYFAAMHVSPKPAACLSIFATGGDCLNPHYFIPKTEPFIRGRPLLDPSRSKDYLYPIASSVASEVISDSPLAFNPPAGPGLPPLPANPRMPLALLYLQLGTYLDYYTGEYGLSEVLRAASESDGPDSNSSPKTDGSKSTKPKFHTILTSGFRNASSSSKSAGTGKGSDSTNPLRPFIPAKHLPLFPQFNVDASWPPTLLIHGSEDTSVPVSESKRMYELLQEAGVASRLTIVEGEDHFFDQAIGKPSEEDDNERERKFGAVFDGAAGFLRRRIDAAKSGQIGGGRVRSRSRSAGQRK</sequence>
<proteinExistence type="inferred from homology"/>
<dbReference type="InterPro" id="IPR050300">
    <property type="entry name" value="GDXG_lipolytic_enzyme"/>
</dbReference>
<dbReference type="GO" id="GO:0006508">
    <property type="term" value="P:proteolysis"/>
    <property type="evidence" value="ECO:0007669"/>
    <property type="project" value="InterPro"/>
</dbReference>
<accession>A0A6A4I351</accession>
<organism evidence="6 7">
    <name type="scientific">Gymnopus androsaceus JB14</name>
    <dbReference type="NCBI Taxonomy" id="1447944"/>
    <lineage>
        <taxon>Eukaryota</taxon>
        <taxon>Fungi</taxon>
        <taxon>Dikarya</taxon>
        <taxon>Basidiomycota</taxon>
        <taxon>Agaricomycotina</taxon>
        <taxon>Agaricomycetes</taxon>
        <taxon>Agaricomycetidae</taxon>
        <taxon>Agaricales</taxon>
        <taxon>Marasmiineae</taxon>
        <taxon>Omphalotaceae</taxon>
        <taxon>Gymnopus</taxon>
    </lineage>
</organism>
<dbReference type="InterPro" id="IPR029058">
    <property type="entry name" value="AB_hydrolase_fold"/>
</dbReference>
<evidence type="ECO:0000259" key="4">
    <source>
        <dbReference type="Pfam" id="PF00326"/>
    </source>
</evidence>
<feature type="domain" description="Peptidase S9 prolyl oligopeptidase catalytic" evidence="4">
    <location>
        <begin position="274"/>
        <end position="353"/>
    </location>
</feature>
<feature type="domain" description="Peptidase S9 prolyl oligopeptidase catalytic" evidence="4">
    <location>
        <begin position="691"/>
        <end position="746"/>
    </location>
</feature>
<feature type="domain" description="Alpha/beta hydrolase fold-3" evidence="5">
    <location>
        <begin position="404"/>
        <end position="521"/>
    </location>
</feature>
<dbReference type="PANTHER" id="PTHR48081:SF3">
    <property type="entry name" value="ALPHA_BETA HYDROLASE FOLD-3 DOMAIN-CONTAINING PROTEIN"/>
    <property type="match status" value="1"/>
</dbReference>
<dbReference type="Pfam" id="PF00326">
    <property type="entry name" value="Peptidase_S9"/>
    <property type="match status" value="2"/>
</dbReference>
<feature type="compositionally biased region" description="Polar residues" evidence="3">
    <location>
        <begin position="630"/>
        <end position="643"/>
    </location>
</feature>
<evidence type="ECO:0000256" key="3">
    <source>
        <dbReference type="SAM" id="MobiDB-lite"/>
    </source>
</evidence>
<dbReference type="Proteomes" id="UP000799118">
    <property type="component" value="Unassembled WGS sequence"/>
</dbReference>
<feature type="compositionally biased region" description="Low complexity" evidence="3">
    <location>
        <begin position="659"/>
        <end position="675"/>
    </location>
</feature>
<dbReference type="SUPFAM" id="SSF53474">
    <property type="entry name" value="alpha/beta-Hydrolases"/>
    <property type="match status" value="2"/>
</dbReference>
<feature type="region of interest" description="Disordered" evidence="3">
    <location>
        <begin position="625"/>
        <end position="678"/>
    </location>
</feature>
<dbReference type="InterPro" id="IPR013094">
    <property type="entry name" value="AB_hydrolase_3"/>
</dbReference>
<comment type="similarity">
    <text evidence="1">Belongs to the 'GDXG' lipolytic enzyme family.</text>
</comment>
<dbReference type="PANTHER" id="PTHR48081">
    <property type="entry name" value="AB HYDROLASE SUPERFAMILY PROTEIN C4A8.06C"/>
    <property type="match status" value="1"/>
</dbReference>
<dbReference type="EMBL" id="ML769413">
    <property type="protein sequence ID" value="KAE9404851.1"/>
    <property type="molecule type" value="Genomic_DNA"/>
</dbReference>
<evidence type="ECO:0000259" key="5">
    <source>
        <dbReference type="Pfam" id="PF07859"/>
    </source>
</evidence>
<keyword evidence="2" id="KW-0378">Hydrolase</keyword>
<dbReference type="Gene3D" id="3.40.50.1820">
    <property type="entry name" value="alpha/beta hydrolase"/>
    <property type="match status" value="3"/>
</dbReference>
<keyword evidence="7" id="KW-1185">Reference proteome</keyword>
<dbReference type="Pfam" id="PF07859">
    <property type="entry name" value="Abhydrolase_3"/>
    <property type="match status" value="1"/>
</dbReference>
<evidence type="ECO:0000313" key="7">
    <source>
        <dbReference type="Proteomes" id="UP000799118"/>
    </source>
</evidence>
<protein>
    <submittedName>
        <fullName evidence="6">Alpha/beta-hydrolase</fullName>
    </submittedName>
</protein>
<dbReference type="GO" id="GO:0008236">
    <property type="term" value="F:serine-type peptidase activity"/>
    <property type="evidence" value="ECO:0007669"/>
    <property type="project" value="InterPro"/>
</dbReference>
<evidence type="ECO:0000256" key="2">
    <source>
        <dbReference type="ARBA" id="ARBA00022801"/>
    </source>
</evidence>
<dbReference type="InterPro" id="IPR002168">
    <property type="entry name" value="Lipase_GDXG_HIS_AS"/>
</dbReference>
<gene>
    <name evidence="6" type="ORF">BT96DRAFT_916534</name>
</gene>
<evidence type="ECO:0000256" key="1">
    <source>
        <dbReference type="ARBA" id="ARBA00010515"/>
    </source>
</evidence>
<name>A0A6A4I351_9AGAR</name>
<reference evidence="6" key="1">
    <citation type="journal article" date="2019" name="Environ. Microbiol.">
        <title>Fungal ecological strategies reflected in gene transcription - a case study of two litter decomposers.</title>
        <authorList>
            <person name="Barbi F."/>
            <person name="Kohler A."/>
            <person name="Barry K."/>
            <person name="Baskaran P."/>
            <person name="Daum C."/>
            <person name="Fauchery L."/>
            <person name="Ihrmark K."/>
            <person name="Kuo A."/>
            <person name="LaButti K."/>
            <person name="Lipzen A."/>
            <person name="Morin E."/>
            <person name="Grigoriev I.V."/>
            <person name="Henrissat B."/>
            <person name="Lindahl B."/>
            <person name="Martin F."/>
        </authorList>
    </citation>
    <scope>NUCLEOTIDE SEQUENCE</scope>
    <source>
        <strain evidence="6">JB14</strain>
    </source>
</reference>
<dbReference type="InterPro" id="IPR001375">
    <property type="entry name" value="Peptidase_S9_cat"/>
</dbReference>